<dbReference type="GeneID" id="40749546"/>
<name>A0A074Y387_AURPU</name>
<keyword evidence="2" id="KW-1185">Reference proteome</keyword>
<proteinExistence type="predicted"/>
<protein>
    <recommendedName>
        <fullName evidence="3">F-box domain-containing protein</fullName>
    </recommendedName>
</protein>
<gene>
    <name evidence="1" type="ORF">M438DRAFT_358101</name>
</gene>
<dbReference type="OrthoDB" id="3933466at2759"/>
<evidence type="ECO:0008006" key="3">
    <source>
        <dbReference type="Google" id="ProtNLM"/>
    </source>
</evidence>
<dbReference type="Proteomes" id="UP000030706">
    <property type="component" value="Unassembled WGS sequence"/>
</dbReference>
<reference evidence="1 2" key="1">
    <citation type="journal article" date="2014" name="BMC Genomics">
        <title>Genome sequencing of four Aureobasidium pullulans varieties: biotechnological potential, stress tolerance, and description of new species.</title>
        <authorList>
            <person name="Gostin Ar C."/>
            <person name="Ohm R.A."/>
            <person name="Kogej T."/>
            <person name="Sonjak S."/>
            <person name="Turk M."/>
            <person name="Zajc J."/>
            <person name="Zalar P."/>
            <person name="Grube M."/>
            <person name="Sun H."/>
            <person name="Han J."/>
            <person name="Sharma A."/>
            <person name="Chiniquy J."/>
            <person name="Ngan C.Y."/>
            <person name="Lipzen A."/>
            <person name="Barry K."/>
            <person name="Grigoriev I.V."/>
            <person name="Gunde-Cimerman N."/>
        </authorList>
    </citation>
    <scope>NUCLEOTIDE SEQUENCE [LARGE SCALE GENOMIC DNA]</scope>
    <source>
        <strain evidence="1 2">EXF-150</strain>
    </source>
</reference>
<evidence type="ECO:0000313" key="2">
    <source>
        <dbReference type="Proteomes" id="UP000030706"/>
    </source>
</evidence>
<dbReference type="RefSeq" id="XP_029757578.1">
    <property type="nucleotide sequence ID" value="XM_029907240.1"/>
</dbReference>
<organism evidence="1 2">
    <name type="scientific">Aureobasidium pullulans EXF-150</name>
    <dbReference type="NCBI Taxonomy" id="1043002"/>
    <lineage>
        <taxon>Eukaryota</taxon>
        <taxon>Fungi</taxon>
        <taxon>Dikarya</taxon>
        <taxon>Ascomycota</taxon>
        <taxon>Pezizomycotina</taxon>
        <taxon>Dothideomycetes</taxon>
        <taxon>Dothideomycetidae</taxon>
        <taxon>Dothideales</taxon>
        <taxon>Saccotheciaceae</taxon>
        <taxon>Aureobasidium</taxon>
    </lineage>
</organism>
<dbReference type="EMBL" id="KL584992">
    <property type="protein sequence ID" value="KEQ81391.1"/>
    <property type="molecule type" value="Genomic_DNA"/>
</dbReference>
<accession>A0A074Y387</accession>
<evidence type="ECO:0000313" key="1">
    <source>
        <dbReference type="EMBL" id="KEQ81391.1"/>
    </source>
</evidence>
<dbReference type="STRING" id="1043002.A0A074Y387"/>
<dbReference type="HOGENOM" id="CLU_048900_0_0_1"/>
<sequence length="401" mass="45903">MPDFSVLPAPLTLHILLELPDLKALYAAILASPHIYAVFRLNSRRIFKRVVARTLPARLVSPVLIYMLLRERLVMETETMTMEQMQATIDDVVSTAATNPWPQISHGTIFHTVAEAVRIHDIAFFILRSKLDYFGTLVFEKLANPNFRYRGPYTPRYNPEVVLLNIRHPLSDPSWAEETRAIRVLWLLAAGWRASQVMMTPPNGTVENLTQPQRALVSLEDRSMMALSVELARSFLLGPVLLPPTKCNRTVSRNFDVLQNYPVRCATPILLDTSVDGLPTVAQFASIPALPVDTSYDQSNSWGDTIFDLLGINRELLYTRIHRRRLDGPLQDSRSESFDCLGFGLWDTRRTCFELRIRSHTPPQSAGSSLNKTRLSRSEQVFRLYKLYEQQEQREQQGWHR</sequence>
<dbReference type="AlphaFoldDB" id="A0A074Y387"/>